<dbReference type="InterPro" id="IPR036188">
    <property type="entry name" value="FAD/NAD-bd_sf"/>
</dbReference>
<reference evidence="2 3" key="1">
    <citation type="journal article" date="2012" name="New Phytol.">
        <title>Insight into trade-off between wood decay and parasitism from the genome of a fungal forest pathogen.</title>
        <authorList>
            <person name="Olson A."/>
            <person name="Aerts A."/>
            <person name="Asiegbu F."/>
            <person name="Belbahri L."/>
            <person name="Bouzid O."/>
            <person name="Broberg A."/>
            <person name="Canback B."/>
            <person name="Coutinho P.M."/>
            <person name="Cullen D."/>
            <person name="Dalman K."/>
            <person name="Deflorio G."/>
            <person name="van Diepen L.T."/>
            <person name="Dunand C."/>
            <person name="Duplessis S."/>
            <person name="Durling M."/>
            <person name="Gonthier P."/>
            <person name="Grimwood J."/>
            <person name="Fossdal C.G."/>
            <person name="Hansson D."/>
            <person name="Henrissat B."/>
            <person name="Hietala A."/>
            <person name="Himmelstrand K."/>
            <person name="Hoffmeister D."/>
            <person name="Hogberg N."/>
            <person name="James T.Y."/>
            <person name="Karlsson M."/>
            <person name="Kohler A."/>
            <person name="Kues U."/>
            <person name="Lee Y.H."/>
            <person name="Lin Y.C."/>
            <person name="Lind M."/>
            <person name="Lindquist E."/>
            <person name="Lombard V."/>
            <person name="Lucas S."/>
            <person name="Lunden K."/>
            <person name="Morin E."/>
            <person name="Murat C."/>
            <person name="Park J."/>
            <person name="Raffaello T."/>
            <person name="Rouze P."/>
            <person name="Salamov A."/>
            <person name="Schmutz J."/>
            <person name="Solheim H."/>
            <person name="Stahlberg J."/>
            <person name="Velez H."/>
            <person name="de Vries R.P."/>
            <person name="Wiebenga A."/>
            <person name="Woodward S."/>
            <person name="Yakovlev I."/>
            <person name="Garbelotto M."/>
            <person name="Martin F."/>
            <person name="Grigoriev I.V."/>
            <person name="Stenlid J."/>
        </authorList>
    </citation>
    <scope>NUCLEOTIDE SEQUENCE [LARGE SCALE GENOMIC DNA]</scope>
    <source>
        <strain evidence="2 3">TC 32-1</strain>
    </source>
</reference>
<dbReference type="HOGENOM" id="CLU_015676_1_0_1"/>
<gene>
    <name evidence="2" type="ORF">HETIRDRAFT_388116</name>
</gene>
<evidence type="ECO:0000256" key="1">
    <source>
        <dbReference type="ARBA" id="ARBA00023002"/>
    </source>
</evidence>
<dbReference type="OrthoDB" id="74360at2759"/>
<protein>
    <recommendedName>
        <fullName evidence="4">FAD/NAD(P)-binding domain-containing protein</fullName>
    </recommendedName>
</protein>
<dbReference type="EMBL" id="KI925462">
    <property type="protein sequence ID" value="ETW78032.1"/>
    <property type="molecule type" value="Genomic_DNA"/>
</dbReference>
<dbReference type="Gene3D" id="3.50.50.60">
    <property type="entry name" value="FAD/NAD(P)-binding domain"/>
    <property type="match status" value="2"/>
</dbReference>
<dbReference type="Proteomes" id="UP000030671">
    <property type="component" value="Unassembled WGS sequence"/>
</dbReference>
<dbReference type="SUPFAM" id="SSF51905">
    <property type="entry name" value="FAD/NAD(P)-binding domain"/>
    <property type="match status" value="2"/>
</dbReference>
<dbReference type="InParanoid" id="W4JWU5"/>
<dbReference type="PANTHER" id="PTHR43539:SF26">
    <property type="entry name" value="MONOOXYGENASE, PUTATIVE-RELATED"/>
    <property type="match status" value="1"/>
</dbReference>
<sequence length="607" mass="68560">MITLPEGLTLPTLDRLKATVPDELDSLKVARDWFSAFATYVVEADVQGIVGLLVEDAFWRDMLSMTWEFRTFQGSKKIQIFLGDRLGELKFSNLVLDDRWVELQRPYPDIAWIQGLFKFDTSVGTCSGVFRLVPTSSGDWKAHTIFTNLEGLRNFPEKSGHLRNPLPNHGLWPEQRRREIECEDEDPKVIVIGAGQSGLEVGARLKYLGVKSLLIERQKRVGDQWRLRYEALCLHDPVWYDHMPYIPFPSTWPTFTPAPKLADWLENYAHALELNVWTSSTVTRVEQDPQTHIWTVNIRRETGTIRTFRVKHVIFAVGWSGGAPHMPIYPGMDDFKGQILHSSQHKSARDHIGKKVVVVGACTSGHDLSADYYNHGVDITLYQRSETYIMSTKNGLPLLLGDHYSESAPPTDIADLFNASYPNHLMYLIHQRKTKEIAEADKEILDGLKKRGFRLGWGHGGSGFLTLALTRSGGYYLDVGTSKLIADGNIKLKNDSPIEGFSESGLKFKDGSMLPADVVVFATGFSNVREPIYNLCGEDVVNRLRQVWGLNDEGEINSAWRDTGIPGLYVMMGNLAMCRFHSKHLALQIKAMEEGIFGERYVLRDDA</sequence>
<dbReference type="PANTHER" id="PTHR43539">
    <property type="entry name" value="FLAVIN-BINDING MONOOXYGENASE-LIKE PROTEIN (AFU_ORTHOLOGUE AFUA_4G09220)"/>
    <property type="match status" value="1"/>
</dbReference>
<organism evidence="2 3">
    <name type="scientific">Heterobasidion irregulare (strain TC 32-1)</name>
    <dbReference type="NCBI Taxonomy" id="747525"/>
    <lineage>
        <taxon>Eukaryota</taxon>
        <taxon>Fungi</taxon>
        <taxon>Dikarya</taxon>
        <taxon>Basidiomycota</taxon>
        <taxon>Agaricomycotina</taxon>
        <taxon>Agaricomycetes</taxon>
        <taxon>Russulales</taxon>
        <taxon>Bondarzewiaceae</taxon>
        <taxon>Heterobasidion</taxon>
        <taxon>Heterobasidion annosum species complex</taxon>
    </lineage>
</organism>
<dbReference type="KEGG" id="hir:HETIRDRAFT_388116"/>
<dbReference type="RefSeq" id="XP_009550036.1">
    <property type="nucleotide sequence ID" value="XM_009551741.1"/>
</dbReference>
<accession>W4JWU5</accession>
<keyword evidence="3" id="KW-1185">Reference proteome</keyword>
<dbReference type="AlphaFoldDB" id="W4JWU5"/>
<dbReference type="GO" id="GO:0050660">
    <property type="term" value="F:flavin adenine dinucleotide binding"/>
    <property type="evidence" value="ECO:0007669"/>
    <property type="project" value="TreeGrafter"/>
</dbReference>
<evidence type="ECO:0008006" key="4">
    <source>
        <dbReference type="Google" id="ProtNLM"/>
    </source>
</evidence>
<evidence type="ECO:0000313" key="2">
    <source>
        <dbReference type="EMBL" id="ETW78032.1"/>
    </source>
</evidence>
<dbReference type="Pfam" id="PF13738">
    <property type="entry name" value="Pyr_redox_3"/>
    <property type="match status" value="1"/>
</dbReference>
<proteinExistence type="predicted"/>
<evidence type="ECO:0000313" key="3">
    <source>
        <dbReference type="Proteomes" id="UP000030671"/>
    </source>
</evidence>
<dbReference type="GeneID" id="20672350"/>
<name>W4JWU5_HETIT</name>
<dbReference type="GO" id="GO:0004497">
    <property type="term" value="F:monooxygenase activity"/>
    <property type="evidence" value="ECO:0007669"/>
    <property type="project" value="TreeGrafter"/>
</dbReference>
<keyword evidence="1" id="KW-0560">Oxidoreductase</keyword>
<dbReference type="eggNOG" id="KOG1399">
    <property type="taxonomic scope" value="Eukaryota"/>
</dbReference>
<dbReference type="PRINTS" id="PR00411">
    <property type="entry name" value="PNDRDTASEI"/>
</dbReference>
<dbReference type="InterPro" id="IPR050982">
    <property type="entry name" value="Auxin_biosynth/cation_transpt"/>
</dbReference>